<keyword evidence="3" id="KW-1185">Reference proteome</keyword>
<evidence type="ECO:0000313" key="2">
    <source>
        <dbReference type="EMBL" id="RAK66621.1"/>
    </source>
</evidence>
<dbReference type="InterPro" id="IPR029044">
    <property type="entry name" value="Nucleotide-diphossugar_trans"/>
</dbReference>
<reference evidence="2 3" key="1">
    <citation type="submission" date="2018-05" db="EMBL/GenBank/DDBJ databases">
        <authorList>
            <person name="Lanie J.A."/>
            <person name="Ng W.-L."/>
            <person name="Kazmierczak K.M."/>
            <person name="Andrzejewski T.M."/>
            <person name="Davidsen T.M."/>
            <person name="Wayne K.J."/>
            <person name="Tettelin H."/>
            <person name="Glass J.I."/>
            <person name="Rusch D."/>
            <person name="Podicherti R."/>
            <person name="Tsui H.-C.T."/>
            <person name="Winkler M.E."/>
        </authorList>
    </citation>
    <scope>NUCLEOTIDE SEQUENCE [LARGE SCALE GENOMIC DNA]</scope>
    <source>
        <strain evidence="2 3">BUT-10</strain>
    </source>
</reference>
<dbReference type="PANTHER" id="PTHR43685">
    <property type="entry name" value="GLYCOSYLTRANSFERASE"/>
    <property type="match status" value="1"/>
</dbReference>
<dbReference type="InterPro" id="IPR050834">
    <property type="entry name" value="Glycosyltransf_2"/>
</dbReference>
<dbReference type="EMBL" id="QFYS01000003">
    <property type="protein sequence ID" value="RAK66621.1"/>
    <property type="molecule type" value="Genomic_DNA"/>
</dbReference>
<dbReference type="Gene3D" id="3.90.550.10">
    <property type="entry name" value="Spore Coat Polysaccharide Biosynthesis Protein SpsA, Chain A"/>
    <property type="match status" value="1"/>
</dbReference>
<dbReference type="SUPFAM" id="SSF53448">
    <property type="entry name" value="Nucleotide-diphospho-sugar transferases"/>
    <property type="match status" value="1"/>
</dbReference>
<organism evidence="2 3">
    <name type="scientific">Phenylobacterium kunshanense</name>
    <dbReference type="NCBI Taxonomy" id="1445034"/>
    <lineage>
        <taxon>Bacteria</taxon>
        <taxon>Pseudomonadati</taxon>
        <taxon>Pseudomonadota</taxon>
        <taxon>Alphaproteobacteria</taxon>
        <taxon>Caulobacterales</taxon>
        <taxon>Caulobacteraceae</taxon>
        <taxon>Phenylobacterium</taxon>
    </lineage>
</organism>
<evidence type="ECO:0000313" key="3">
    <source>
        <dbReference type="Proteomes" id="UP000249524"/>
    </source>
</evidence>
<dbReference type="GO" id="GO:0016740">
    <property type="term" value="F:transferase activity"/>
    <property type="evidence" value="ECO:0007669"/>
    <property type="project" value="UniProtKB-KW"/>
</dbReference>
<dbReference type="OrthoDB" id="114108at2"/>
<feature type="domain" description="Glycosyltransferase 2-like" evidence="1">
    <location>
        <begin position="2"/>
        <end position="159"/>
    </location>
</feature>
<dbReference type="Proteomes" id="UP000249524">
    <property type="component" value="Unassembled WGS sequence"/>
</dbReference>
<accession>A0A328BJN0</accession>
<keyword evidence="2" id="KW-0808">Transferase</keyword>
<gene>
    <name evidence="2" type="ORF">DJ019_09735</name>
</gene>
<protein>
    <submittedName>
        <fullName evidence="2">Glycosyl transferase family 2</fullName>
    </submittedName>
</protein>
<dbReference type="PANTHER" id="PTHR43685:SF2">
    <property type="entry name" value="GLYCOSYLTRANSFERASE 2-LIKE DOMAIN-CONTAINING PROTEIN"/>
    <property type="match status" value="1"/>
</dbReference>
<name>A0A328BJN0_9CAUL</name>
<comment type="caution">
    <text evidence="2">The sequence shown here is derived from an EMBL/GenBank/DDBJ whole genome shotgun (WGS) entry which is preliminary data.</text>
</comment>
<sequence length="285" mass="31607">MIMPHYQDLRGLEIGLRALEAQTYPKDRFEIVIADNNSPIGIDAVRAVVGDRAKLVLVTDKGAGPARNGAVAASKGEILAFIDSDCVAEPQWLVEGVKALDRFDLVGGRVRVLVSDPPNMTPAEAFERVFAFDFKTYIEKKGFTGAGNMFCRRDLFEKVGGFGVGMSEDVDWSRRAVAGGARLGYAPTAAIGHPARVTWDELVGKWRRVNAETYGLMNGKKGQRTRWLLRNLLMPLSAVAHTPKVFRSPELDTLEQRLKALVTLYRIRFWRLRDALALLHASRPG</sequence>
<dbReference type="Pfam" id="PF00535">
    <property type="entry name" value="Glycos_transf_2"/>
    <property type="match status" value="1"/>
</dbReference>
<dbReference type="InterPro" id="IPR001173">
    <property type="entry name" value="Glyco_trans_2-like"/>
</dbReference>
<proteinExistence type="predicted"/>
<evidence type="ECO:0000259" key="1">
    <source>
        <dbReference type="Pfam" id="PF00535"/>
    </source>
</evidence>
<dbReference type="AlphaFoldDB" id="A0A328BJN0"/>